<sequence>MPRVIVFSFLLIITGCGFNDNDSVNNLRHPPSMYAIIDKQKYSLETGSFSWEMKNGGTTKAIQTDAPSPNQIAKKLDPIKVEDNSDIEFTADYNPEIVVYLWDEEKRMEEIPSKNNQIQAPNKGKVIYEVIGEWSNGEAHYTFVVEVK</sequence>
<dbReference type="AlphaFoldDB" id="A0A6N7R6C0"/>
<proteinExistence type="predicted"/>
<dbReference type="EMBL" id="WJEE01000104">
    <property type="protein sequence ID" value="MRI68787.1"/>
    <property type="molecule type" value="Genomic_DNA"/>
</dbReference>
<dbReference type="Proteomes" id="UP000435187">
    <property type="component" value="Unassembled WGS sequence"/>
</dbReference>
<organism evidence="1 2">
    <name type="scientific">Gracilibacillus thailandensis</name>
    <dbReference type="NCBI Taxonomy" id="563735"/>
    <lineage>
        <taxon>Bacteria</taxon>
        <taxon>Bacillati</taxon>
        <taxon>Bacillota</taxon>
        <taxon>Bacilli</taxon>
        <taxon>Bacillales</taxon>
        <taxon>Bacillaceae</taxon>
        <taxon>Gracilibacillus</taxon>
    </lineage>
</organism>
<protein>
    <recommendedName>
        <fullName evidence="3">Lipoprotein</fullName>
    </recommendedName>
</protein>
<evidence type="ECO:0008006" key="3">
    <source>
        <dbReference type="Google" id="ProtNLM"/>
    </source>
</evidence>
<accession>A0A6N7R6C0</accession>
<dbReference type="PROSITE" id="PS51257">
    <property type="entry name" value="PROKAR_LIPOPROTEIN"/>
    <property type="match status" value="1"/>
</dbReference>
<name>A0A6N7R6C0_9BACI</name>
<reference evidence="1 2" key="1">
    <citation type="submission" date="2019-10" db="EMBL/GenBank/DDBJ databases">
        <title>Gracilibacillus salitolerans sp. nov., a moderate halophile isolated from a saline soil in northwest China.</title>
        <authorList>
            <person name="Gan L."/>
        </authorList>
    </citation>
    <scope>NUCLEOTIDE SEQUENCE [LARGE SCALE GENOMIC DNA]</scope>
    <source>
        <strain evidence="1 2">TP2-8</strain>
    </source>
</reference>
<dbReference type="RefSeq" id="WP_153837216.1">
    <property type="nucleotide sequence ID" value="NZ_JBHUMW010000065.1"/>
</dbReference>
<gene>
    <name evidence="1" type="ORF">GH885_21030</name>
</gene>
<evidence type="ECO:0000313" key="2">
    <source>
        <dbReference type="Proteomes" id="UP000435187"/>
    </source>
</evidence>
<comment type="caution">
    <text evidence="1">The sequence shown here is derived from an EMBL/GenBank/DDBJ whole genome shotgun (WGS) entry which is preliminary data.</text>
</comment>
<evidence type="ECO:0000313" key="1">
    <source>
        <dbReference type="EMBL" id="MRI68787.1"/>
    </source>
</evidence>
<keyword evidence="2" id="KW-1185">Reference proteome</keyword>